<reference evidence="10" key="1">
    <citation type="journal article" date="2023" name="Int. J. Syst. Evol. Microbiol.">
        <title>Claveliimonas bilis gen. nov., sp. nov., deoxycholic acid-producing bacteria isolated from human faeces, and reclassification of Sellimonas monacensis Zenner et al. 2021 as Claveliimonas monacensis comb. nov.</title>
        <authorList>
            <person name="Hisatomi A."/>
            <person name="Kastawa N.W.E.P.G."/>
            <person name="Song I."/>
            <person name="Ohkuma M."/>
            <person name="Fukiya S."/>
            <person name="Sakamoto M."/>
        </authorList>
    </citation>
    <scope>NUCLEOTIDE SEQUENCE [LARGE SCALE GENOMIC DNA]</scope>
    <source>
        <strain evidence="10">12BBH14</strain>
    </source>
</reference>
<evidence type="ECO:0000256" key="1">
    <source>
        <dbReference type="ARBA" id="ARBA00004651"/>
    </source>
</evidence>
<evidence type="ECO:0000313" key="9">
    <source>
        <dbReference type="EMBL" id="BDZ78337.1"/>
    </source>
</evidence>
<dbReference type="EMBL" id="AP027742">
    <property type="protein sequence ID" value="BDZ78337.1"/>
    <property type="molecule type" value="Genomic_DNA"/>
</dbReference>
<dbReference type="InterPro" id="IPR050250">
    <property type="entry name" value="Macrolide_Exporter_MacB"/>
</dbReference>
<gene>
    <name evidence="9" type="ORF">Lac1_25200</name>
</gene>
<comment type="similarity">
    <text evidence="6">Belongs to the ABC-4 integral membrane protein family.</text>
</comment>
<dbReference type="PANTHER" id="PTHR30572">
    <property type="entry name" value="MEMBRANE COMPONENT OF TRANSPORTER-RELATED"/>
    <property type="match status" value="1"/>
</dbReference>
<feature type="domain" description="ABC3 transporter permease C-terminal" evidence="8">
    <location>
        <begin position="160"/>
        <end position="274"/>
    </location>
</feature>
<dbReference type="Proteomes" id="UP001305815">
    <property type="component" value="Chromosome"/>
</dbReference>
<proteinExistence type="inferred from homology"/>
<evidence type="ECO:0000256" key="3">
    <source>
        <dbReference type="ARBA" id="ARBA00022692"/>
    </source>
</evidence>
<keyword evidence="10" id="KW-1185">Reference proteome</keyword>
<keyword evidence="4 7" id="KW-1133">Transmembrane helix</keyword>
<comment type="subcellular location">
    <subcellularLocation>
        <location evidence="1">Cell membrane</location>
        <topology evidence="1">Multi-pass membrane protein</topology>
    </subcellularLocation>
</comment>
<evidence type="ECO:0000256" key="5">
    <source>
        <dbReference type="ARBA" id="ARBA00023136"/>
    </source>
</evidence>
<dbReference type="Pfam" id="PF02687">
    <property type="entry name" value="FtsX"/>
    <property type="match status" value="1"/>
</dbReference>
<evidence type="ECO:0000313" key="10">
    <source>
        <dbReference type="Proteomes" id="UP001305815"/>
    </source>
</evidence>
<name>A0ABM8I5G5_9FIRM</name>
<keyword evidence="5 7" id="KW-0472">Membrane</keyword>
<dbReference type="PANTHER" id="PTHR30572:SF4">
    <property type="entry name" value="ABC TRANSPORTER PERMEASE YTRF"/>
    <property type="match status" value="1"/>
</dbReference>
<feature type="transmembrane region" description="Helical" evidence="7">
    <location>
        <begin position="160"/>
        <end position="183"/>
    </location>
</feature>
<organism evidence="9 10">
    <name type="scientific">Claveliimonas bilis</name>
    <dbReference type="NCBI Taxonomy" id="3028070"/>
    <lineage>
        <taxon>Bacteria</taxon>
        <taxon>Bacillati</taxon>
        <taxon>Bacillota</taxon>
        <taxon>Clostridia</taxon>
        <taxon>Lachnospirales</taxon>
        <taxon>Lachnospiraceae</taxon>
        <taxon>Claveliimonas</taxon>
    </lineage>
</organism>
<keyword evidence="3 7" id="KW-0812">Transmembrane</keyword>
<evidence type="ECO:0000256" key="4">
    <source>
        <dbReference type="ARBA" id="ARBA00022989"/>
    </source>
</evidence>
<evidence type="ECO:0000256" key="7">
    <source>
        <dbReference type="SAM" id="Phobius"/>
    </source>
</evidence>
<feature type="transmembrane region" description="Helical" evidence="7">
    <location>
        <begin position="247"/>
        <end position="269"/>
    </location>
</feature>
<evidence type="ECO:0000256" key="2">
    <source>
        <dbReference type="ARBA" id="ARBA00022475"/>
    </source>
</evidence>
<feature type="transmembrane region" description="Helical" evidence="7">
    <location>
        <begin position="204"/>
        <end position="227"/>
    </location>
</feature>
<dbReference type="InterPro" id="IPR003838">
    <property type="entry name" value="ABC3_permease_C"/>
</dbReference>
<evidence type="ECO:0000259" key="8">
    <source>
        <dbReference type="Pfam" id="PF02687"/>
    </source>
</evidence>
<sequence>MDGIPLDALTQDYNMMAGSFDRQAFAAGDYILAIGPAAESTEVMPVPDVGSSVIIEGKSYQVMAVVEPVTSVEEGAPEMGFQDGMEMEFVIPSDTFQEQWPDNTLRKFFLNVKDSQVDQVQEMLDAYTESVDTSLPVTSRKSMAEQYEAETRSAAVMGNAISVVIALVGVLNFINSMVTAIVSRKREFAMIQSIGMTKKQLCRMLVYEGLFYAALTLAVSYIVSALAVGVVVRAMTASEFSTFHFTLLPLGICTPILLVTAVLIPYLCFRNLEKQSVVERLRIE</sequence>
<accession>A0ABM8I5G5</accession>
<evidence type="ECO:0000256" key="6">
    <source>
        <dbReference type="ARBA" id="ARBA00038076"/>
    </source>
</evidence>
<protein>
    <recommendedName>
        <fullName evidence="8">ABC3 transporter permease C-terminal domain-containing protein</fullName>
    </recommendedName>
</protein>
<keyword evidence="2" id="KW-1003">Cell membrane</keyword>